<dbReference type="PANTHER" id="PTHR24023:SF1082">
    <property type="entry name" value="COLLAGEN TRIPLE HELIX REPEAT"/>
    <property type="match status" value="1"/>
</dbReference>
<reference evidence="5" key="1">
    <citation type="submission" date="2023-07" db="EMBL/GenBank/DDBJ databases">
        <authorList>
            <person name="Stuckert A."/>
        </authorList>
    </citation>
    <scope>NUCLEOTIDE SEQUENCE</scope>
</reference>
<gene>
    <name evidence="5" type="ORF">RIMI_LOCUS3573886</name>
</gene>
<keyword evidence="3" id="KW-0176">Collagen</keyword>
<sequence>MIPSTPPKAAKEWLRKKHMKVLEWPSQSSDLNPIENLWRELKIHFAQRQTQNITALEEICMEEWANIPPTIDYISVIKMHFGTNLPAGRFGGRTAHAPAILQDGGAQGEDGRTDIGTPGPPGPRGPKGERGPLGPMGPIGPKGQTGDTGITGFPGPAGEKGLPGAIGPPGEKGSRGSKGPQGNKGQRGSPGKSGEPGPKGDPGLSGLPGTNGPVGPSGPQGPQGVKGIIGEPGIPGIRGAPGLPGIPGLPGLVGPRGPPGPPGDVAKSLSLHDFATSELEIYPSVPVKTCSLGIINAMITIFVRTLLGRRNECRLQHQKQGTALNCSAVSCTVRVVLSRHTDGTRLPHVCHTDVPRCPNGWRNFTDKCYYFSSGRDTFEDAKMSCEEKGAKMVIIESTDEQIVLCLHQEFVEISLNPFFLLPMKFSPCHWLPHNSKA</sequence>
<dbReference type="InterPro" id="IPR008160">
    <property type="entry name" value="Collagen"/>
</dbReference>
<evidence type="ECO:0000256" key="1">
    <source>
        <dbReference type="ARBA" id="ARBA00004498"/>
    </source>
</evidence>
<name>A0ABN9L311_9NEOB</name>
<evidence type="ECO:0000313" key="5">
    <source>
        <dbReference type="EMBL" id="CAJ0928817.1"/>
    </source>
</evidence>
<feature type="region of interest" description="Disordered" evidence="4">
    <location>
        <begin position="102"/>
        <end position="263"/>
    </location>
</feature>
<dbReference type="Gene3D" id="3.10.100.10">
    <property type="entry name" value="Mannose-Binding Protein A, subunit A"/>
    <property type="match status" value="1"/>
</dbReference>
<dbReference type="SUPFAM" id="SSF56436">
    <property type="entry name" value="C-type lectin-like"/>
    <property type="match status" value="1"/>
</dbReference>
<evidence type="ECO:0008006" key="7">
    <source>
        <dbReference type="Google" id="ProtNLM"/>
    </source>
</evidence>
<comment type="caution">
    <text evidence="5">The sequence shown here is derived from an EMBL/GenBank/DDBJ whole genome shotgun (WGS) entry which is preliminary data.</text>
</comment>
<evidence type="ECO:0000313" key="6">
    <source>
        <dbReference type="Proteomes" id="UP001176940"/>
    </source>
</evidence>
<organism evidence="5 6">
    <name type="scientific">Ranitomeya imitator</name>
    <name type="common">mimic poison frog</name>
    <dbReference type="NCBI Taxonomy" id="111125"/>
    <lineage>
        <taxon>Eukaryota</taxon>
        <taxon>Metazoa</taxon>
        <taxon>Chordata</taxon>
        <taxon>Craniata</taxon>
        <taxon>Vertebrata</taxon>
        <taxon>Euteleostomi</taxon>
        <taxon>Amphibia</taxon>
        <taxon>Batrachia</taxon>
        <taxon>Anura</taxon>
        <taxon>Neobatrachia</taxon>
        <taxon>Hyloidea</taxon>
        <taxon>Dendrobatidae</taxon>
        <taxon>Dendrobatinae</taxon>
        <taxon>Ranitomeya</taxon>
    </lineage>
</organism>
<evidence type="ECO:0000256" key="3">
    <source>
        <dbReference type="ARBA" id="ARBA00023119"/>
    </source>
</evidence>
<dbReference type="EMBL" id="CAUEEQ010005435">
    <property type="protein sequence ID" value="CAJ0928817.1"/>
    <property type="molecule type" value="Genomic_DNA"/>
</dbReference>
<dbReference type="Proteomes" id="UP001176940">
    <property type="component" value="Unassembled WGS sequence"/>
</dbReference>
<feature type="compositionally biased region" description="Low complexity" evidence="4">
    <location>
        <begin position="220"/>
        <end position="243"/>
    </location>
</feature>
<keyword evidence="2" id="KW-0272">Extracellular matrix</keyword>
<dbReference type="Gene3D" id="3.30.420.10">
    <property type="entry name" value="Ribonuclease H-like superfamily/Ribonuclease H"/>
    <property type="match status" value="1"/>
</dbReference>
<evidence type="ECO:0000256" key="2">
    <source>
        <dbReference type="ARBA" id="ARBA00022530"/>
    </source>
</evidence>
<dbReference type="InterPro" id="IPR016186">
    <property type="entry name" value="C-type_lectin-like/link_sf"/>
</dbReference>
<comment type="subcellular location">
    <subcellularLocation>
        <location evidence="1">Secreted</location>
        <location evidence="1">Extracellular space</location>
        <location evidence="1">Extracellular matrix</location>
    </subcellularLocation>
</comment>
<keyword evidence="2" id="KW-0964">Secreted</keyword>
<evidence type="ECO:0000256" key="4">
    <source>
        <dbReference type="SAM" id="MobiDB-lite"/>
    </source>
</evidence>
<dbReference type="InterPro" id="IPR036397">
    <property type="entry name" value="RNaseH_sf"/>
</dbReference>
<keyword evidence="6" id="KW-1185">Reference proteome</keyword>
<protein>
    <recommendedName>
        <fullName evidence="7">C-type lectin domain-containing protein</fullName>
    </recommendedName>
</protein>
<dbReference type="InterPro" id="IPR016187">
    <property type="entry name" value="CTDL_fold"/>
</dbReference>
<proteinExistence type="predicted"/>
<dbReference type="Pfam" id="PF01391">
    <property type="entry name" value="Collagen"/>
    <property type="match status" value="2"/>
</dbReference>
<dbReference type="PANTHER" id="PTHR24023">
    <property type="entry name" value="COLLAGEN ALPHA"/>
    <property type="match status" value="1"/>
</dbReference>
<accession>A0ABN9L311</accession>
<dbReference type="InterPro" id="IPR050149">
    <property type="entry name" value="Collagen_superfamily"/>
</dbReference>